<dbReference type="RefSeq" id="WP_117180005.1">
    <property type="nucleotide sequence ID" value="NZ_QFZK01000023.1"/>
</dbReference>
<dbReference type="InterPro" id="IPR021317">
    <property type="entry name" value="DUF2917"/>
</dbReference>
<dbReference type="AlphaFoldDB" id="A0A3E1R6U5"/>
<gene>
    <name evidence="1" type="ORF">DIC66_20280</name>
</gene>
<keyword evidence="2" id="KW-1185">Reference proteome</keyword>
<evidence type="ECO:0000313" key="2">
    <source>
        <dbReference type="Proteomes" id="UP000260665"/>
    </source>
</evidence>
<reference evidence="1 2" key="1">
    <citation type="submission" date="2018-05" db="EMBL/GenBank/DDBJ databases">
        <title>Rhodoferax soyangensis sp.nov., isolated from an oligotrophic freshwater lake.</title>
        <authorList>
            <person name="Park M."/>
        </authorList>
    </citation>
    <scope>NUCLEOTIDE SEQUENCE [LARGE SCALE GENOMIC DNA]</scope>
    <source>
        <strain evidence="1 2">IMCC26218</strain>
    </source>
</reference>
<organism evidence="1 2">
    <name type="scientific">Rhodoferax lacus</name>
    <dbReference type="NCBI Taxonomy" id="2184758"/>
    <lineage>
        <taxon>Bacteria</taxon>
        <taxon>Pseudomonadati</taxon>
        <taxon>Pseudomonadota</taxon>
        <taxon>Betaproteobacteria</taxon>
        <taxon>Burkholderiales</taxon>
        <taxon>Comamonadaceae</taxon>
        <taxon>Rhodoferax</taxon>
    </lineage>
</organism>
<dbReference type="Proteomes" id="UP000260665">
    <property type="component" value="Unassembled WGS sequence"/>
</dbReference>
<dbReference type="EMBL" id="QFZK01000023">
    <property type="protein sequence ID" value="RFO95095.1"/>
    <property type="molecule type" value="Genomic_DNA"/>
</dbReference>
<dbReference type="OrthoDB" id="8912701at2"/>
<protein>
    <recommendedName>
        <fullName evidence="3">DUF2917 domain-containing protein</fullName>
    </recommendedName>
</protein>
<proteinExistence type="predicted"/>
<comment type="caution">
    <text evidence="1">The sequence shown here is derived from an EMBL/GenBank/DDBJ whole genome shotgun (WGS) entry which is preliminary data.</text>
</comment>
<name>A0A3E1R6U5_9BURK</name>
<accession>A0A3E1R6U5</accession>
<evidence type="ECO:0008006" key="3">
    <source>
        <dbReference type="Google" id="ProtNLM"/>
    </source>
</evidence>
<evidence type="ECO:0000313" key="1">
    <source>
        <dbReference type="EMBL" id="RFO95095.1"/>
    </source>
</evidence>
<dbReference type="Pfam" id="PF11142">
    <property type="entry name" value="DUF2917"/>
    <property type="match status" value="1"/>
</dbReference>
<sequence>MPAKSPARTLTHTLTLLARQTRMINASEGLRLQVVSGCLWLTRPGDAVDRFLVAGSSIELHENQVLIQSDRHPGAQGLEAARYSLVPLRAPVSRASAAIAAPDRTLTVSACQAATLLQ</sequence>